<dbReference type="EMBL" id="JAVDXO010000012">
    <property type="protein sequence ID" value="MDR7308592.1"/>
    <property type="molecule type" value="Genomic_DNA"/>
</dbReference>
<feature type="transmembrane region" description="Helical" evidence="1">
    <location>
        <begin position="27"/>
        <end position="50"/>
    </location>
</feature>
<dbReference type="RefSeq" id="WP_310346098.1">
    <property type="nucleotide sequence ID" value="NZ_JAVDXO010000012.1"/>
</dbReference>
<accession>A0ABU1ZSQ4</accession>
<evidence type="ECO:0000313" key="2">
    <source>
        <dbReference type="EMBL" id="MDR7308592.1"/>
    </source>
</evidence>
<protein>
    <recommendedName>
        <fullName evidence="4">Cardiolipin synthase N-terminal domain-containing protein</fullName>
    </recommendedName>
</protein>
<evidence type="ECO:0000256" key="1">
    <source>
        <dbReference type="SAM" id="Phobius"/>
    </source>
</evidence>
<comment type="caution">
    <text evidence="2">The sequence shown here is derived from an EMBL/GenBank/DDBJ whole genome shotgun (WGS) entry which is preliminary data.</text>
</comment>
<keyword evidence="3" id="KW-1185">Reference proteome</keyword>
<dbReference type="InterPro" id="IPR014562">
    <property type="entry name" value="UCP030959_TPR_rpt-cont"/>
</dbReference>
<keyword evidence="1" id="KW-1133">Transmembrane helix</keyword>
<gene>
    <name evidence="2" type="ORF">J2X15_003908</name>
</gene>
<sequence length="251" mass="27769">MPFAGLGLHILIALFFAVHVVRSGQQLYWLFVLFSFPLLGSIVYFLVIYLPNSRLERGARQVVAAAAKTLDPTKELREARAAFDYTPTAQNQMRLAAALLGGGLAEEAAQNYEACLKGPFAADLEIRLGAASTYLACQRATDAITHLQFIRQTDAGFRAEQIGLLLAQAYAAADRHQEAQAEFESAMARFGTFESRAEYAIWACTSGEHALATRLQPELQQTMDRWSRHTRSMNQPLIRRLNAAYAQVKAG</sequence>
<organism evidence="2 3">
    <name type="scientific">Rhodoferax saidenbachensis</name>
    <dbReference type="NCBI Taxonomy" id="1484693"/>
    <lineage>
        <taxon>Bacteria</taxon>
        <taxon>Pseudomonadati</taxon>
        <taxon>Pseudomonadota</taxon>
        <taxon>Betaproteobacteria</taxon>
        <taxon>Burkholderiales</taxon>
        <taxon>Comamonadaceae</taxon>
        <taxon>Rhodoferax</taxon>
    </lineage>
</organism>
<name>A0ABU1ZSQ4_9BURK</name>
<dbReference type="PIRSF" id="PIRSF030959">
    <property type="entry name" value="UCP030959"/>
    <property type="match status" value="1"/>
</dbReference>
<reference evidence="2 3" key="1">
    <citation type="submission" date="2023-07" db="EMBL/GenBank/DDBJ databases">
        <title>Sorghum-associated microbial communities from plants grown in Nebraska, USA.</title>
        <authorList>
            <person name="Schachtman D."/>
        </authorList>
    </citation>
    <scope>NUCLEOTIDE SEQUENCE [LARGE SCALE GENOMIC DNA]</scope>
    <source>
        <strain evidence="2 3">BE308</strain>
    </source>
</reference>
<evidence type="ECO:0008006" key="4">
    <source>
        <dbReference type="Google" id="ProtNLM"/>
    </source>
</evidence>
<keyword evidence="1" id="KW-0472">Membrane</keyword>
<proteinExistence type="predicted"/>
<dbReference type="Proteomes" id="UP001268089">
    <property type="component" value="Unassembled WGS sequence"/>
</dbReference>
<evidence type="ECO:0000313" key="3">
    <source>
        <dbReference type="Proteomes" id="UP001268089"/>
    </source>
</evidence>
<keyword evidence="1" id="KW-0812">Transmembrane</keyword>